<dbReference type="EMBL" id="GGEC01020943">
    <property type="protein sequence ID" value="MBX01427.1"/>
    <property type="molecule type" value="Transcribed_RNA"/>
</dbReference>
<sequence>MDLHDSQRQELTVQDQGIHEEIFPWQVSLLALGKQKHREAPKCEEH</sequence>
<accession>A0A2P2K6S9</accession>
<reference evidence="1" key="1">
    <citation type="submission" date="2018-02" db="EMBL/GenBank/DDBJ databases">
        <title>Rhizophora mucronata_Transcriptome.</title>
        <authorList>
            <person name="Meera S.P."/>
            <person name="Sreeshan A."/>
            <person name="Augustine A."/>
        </authorList>
    </citation>
    <scope>NUCLEOTIDE SEQUENCE</scope>
    <source>
        <tissue evidence="1">Leaf</tissue>
    </source>
</reference>
<organism evidence="1">
    <name type="scientific">Rhizophora mucronata</name>
    <name type="common">Asiatic mangrove</name>
    <dbReference type="NCBI Taxonomy" id="61149"/>
    <lineage>
        <taxon>Eukaryota</taxon>
        <taxon>Viridiplantae</taxon>
        <taxon>Streptophyta</taxon>
        <taxon>Embryophyta</taxon>
        <taxon>Tracheophyta</taxon>
        <taxon>Spermatophyta</taxon>
        <taxon>Magnoliopsida</taxon>
        <taxon>eudicotyledons</taxon>
        <taxon>Gunneridae</taxon>
        <taxon>Pentapetalae</taxon>
        <taxon>rosids</taxon>
        <taxon>fabids</taxon>
        <taxon>Malpighiales</taxon>
        <taxon>Rhizophoraceae</taxon>
        <taxon>Rhizophora</taxon>
    </lineage>
</organism>
<protein>
    <submittedName>
        <fullName evidence="1">Uncharacterized protein</fullName>
    </submittedName>
</protein>
<dbReference type="AlphaFoldDB" id="A0A2P2K6S9"/>
<evidence type="ECO:0000313" key="1">
    <source>
        <dbReference type="EMBL" id="MBX01427.1"/>
    </source>
</evidence>
<name>A0A2P2K6S9_RHIMU</name>
<proteinExistence type="predicted"/>